<dbReference type="AlphaFoldDB" id="A0AAX6ND58"/>
<dbReference type="EMBL" id="JAPTGD010000002">
    <property type="protein sequence ID" value="MDU9693828.1"/>
    <property type="molecule type" value="Genomic_DNA"/>
</dbReference>
<evidence type="ECO:0000259" key="2">
    <source>
        <dbReference type="Pfam" id="PF20862"/>
    </source>
</evidence>
<name>A0AAX6ND58_PRIAR</name>
<feature type="domain" description="DUF6843" evidence="2">
    <location>
        <begin position="28"/>
        <end position="140"/>
    </location>
</feature>
<reference evidence="3" key="2">
    <citation type="submission" date="2022-12" db="EMBL/GenBank/DDBJ databases">
        <authorList>
            <person name="Dechsakulwatana C."/>
            <person name="Rungsihiranrut A."/>
            <person name="Muangchinda C."/>
            <person name="Ningthoujam R."/>
            <person name="Klankeo P."/>
            <person name="Pinyakong O."/>
        </authorList>
    </citation>
    <scope>NUCLEOTIDE SEQUENCE</scope>
    <source>
        <strain evidence="3">TL01-2</strain>
    </source>
</reference>
<dbReference type="InterPro" id="IPR049293">
    <property type="entry name" value="DUF6843"/>
</dbReference>
<protein>
    <recommendedName>
        <fullName evidence="2">DUF6843 domain-containing protein</fullName>
    </recommendedName>
</protein>
<comment type="caution">
    <text evidence="3">The sequence shown here is derived from an EMBL/GenBank/DDBJ whole genome shotgun (WGS) entry which is preliminary data.</text>
</comment>
<dbReference type="Pfam" id="PF20862">
    <property type="entry name" value="DUF6843"/>
    <property type="match status" value="1"/>
</dbReference>
<sequence length="152" mass="17580">MKKTLIIVSAIVLALVAIYFFFFREVRGTDETFLIPEGTTGCFGIYYDQKDSKPLTKTNNKIIYKFPQNGKLMTSSPQNFGWARMDDSGWHDATFYYVNNKGEKIKKISHEKIGYEYTSEYSDSSGDTIQSYTFYISKEKNKFPDSVECENK</sequence>
<proteinExistence type="predicted"/>
<accession>A0AAX6ND58</accession>
<keyword evidence="1" id="KW-1133">Transmembrane helix</keyword>
<organism evidence="3 4">
    <name type="scientific">Priestia aryabhattai</name>
    <name type="common">Bacillus aryabhattai</name>
    <dbReference type="NCBI Taxonomy" id="412384"/>
    <lineage>
        <taxon>Bacteria</taxon>
        <taxon>Bacillati</taxon>
        <taxon>Bacillota</taxon>
        <taxon>Bacilli</taxon>
        <taxon>Bacillales</taxon>
        <taxon>Bacillaceae</taxon>
        <taxon>Priestia</taxon>
    </lineage>
</organism>
<dbReference type="Proteomes" id="UP001269400">
    <property type="component" value="Unassembled WGS sequence"/>
</dbReference>
<reference evidence="3" key="1">
    <citation type="journal article" date="2022" name="J Environ Chem Eng">
        <title>Biodegradation of petroleum oil using a constructed nonpathogenic and heavy metal-tolerant bacterial consortium isolated from marine sponges.</title>
        <authorList>
            <person name="Dechsakulwatana C."/>
            <person name="Rungsihiranrut A."/>
            <person name="Muangchinda C."/>
            <person name="Ningthoujam R."/>
            <person name="Klankeo P."/>
            <person name="Pinyakong O."/>
        </authorList>
    </citation>
    <scope>NUCLEOTIDE SEQUENCE</scope>
    <source>
        <strain evidence="3">TL01-2</strain>
    </source>
</reference>
<evidence type="ECO:0000313" key="3">
    <source>
        <dbReference type="EMBL" id="MDU9693828.1"/>
    </source>
</evidence>
<feature type="transmembrane region" description="Helical" evidence="1">
    <location>
        <begin position="6"/>
        <end position="23"/>
    </location>
</feature>
<dbReference type="RefSeq" id="WP_316911047.1">
    <property type="nucleotide sequence ID" value="NZ_JAPTGD010000002.1"/>
</dbReference>
<evidence type="ECO:0000256" key="1">
    <source>
        <dbReference type="SAM" id="Phobius"/>
    </source>
</evidence>
<gene>
    <name evidence="3" type="ORF">O0Q50_21860</name>
</gene>
<keyword evidence="1" id="KW-0812">Transmembrane</keyword>
<keyword evidence="1" id="KW-0472">Membrane</keyword>
<evidence type="ECO:0000313" key="4">
    <source>
        <dbReference type="Proteomes" id="UP001269400"/>
    </source>
</evidence>